<dbReference type="GO" id="GO:0051536">
    <property type="term" value="F:iron-sulfur cluster binding"/>
    <property type="evidence" value="ECO:0007669"/>
    <property type="project" value="InterPro"/>
</dbReference>
<dbReference type="InterPro" id="IPR040506">
    <property type="entry name" value="RACo_linker"/>
</dbReference>
<reference evidence="4" key="1">
    <citation type="submission" date="2020-05" db="EMBL/GenBank/DDBJ databases">
        <authorList>
            <person name="Chiriac C."/>
            <person name="Salcher M."/>
            <person name="Ghai R."/>
            <person name="Kavagutti S V."/>
        </authorList>
    </citation>
    <scope>NUCLEOTIDE SEQUENCE</scope>
</reference>
<dbReference type="InterPro" id="IPR012675">
    <property type="entry name" value="Beta-grasp_dom_sf"/>
</dbReference>
<dbReference type="InterPro" id="IPR036010">
    <property type="entry name" value="2Fe-2S_ferredoxin-like_sf"/>
</dbReference>
<dbReference type="PANTHER" id="PTHR42895">
    <property type="entry name" value="IRON-SULFUR CLUSTER-BINDING PROTEIN-RELATED"/>
    <property type="match status" value="1"/>
</dbReference>
<evidence type="ECO:0000259" key="2">
    <source>
        <dbReference type="PROSITE" id="PS51085"/>
    </source>
</evidence>
<evidence type="ECO:0000313" key="3">
    <source>
        <dbReference type="EMBL" id="CAB4362264.1"/>
    </source>
</evidence>
<dbReference type="SUPFAM" id="SSF54292">
    <property type="entry name" value="2Fe-2S ferredoxin-like"/>
    <property type="match status" value="1"/>
</dbReference>
<accession>A0A6J6QY16</accession>
<evidence type="ECO:0000313" key="6">
    <source>
        <dbReference type="EMBL" id="CAB4916004.1"/>
    </source>
</evidence>
<name>A0A6J6QY16_9ZZZZ</name>
<dbReference type="PANTHER" id="PTHR42895:SF2">
    <property type="entry name" value="IRON-SULFUR CLUSTER PROTEIN"/>
    <property type="match status" value="1"/>
</dbReference>
<dbReference type="EMBL" id="CAFAAV010000126">
    <property type="protein sequence ID" value="CAB4825244.1"/>
    <property type="molecule type" value="Genomic_DNA"/>
</dbReference>
<dbReference type="CDD" id="cd00207">
    <property type="entry name" value="fer2"/>
    <property type="match status" value="1"/>
</dbReference>
<feature type="compositionally biased region" description="Basic residues" evidence="1">
    <location>
        <begin position="650"/>
        <end position="659"/>
    </location>
</feature>
<dbReference type="InterPro" id="IPR041414">
    <property type="entry name" value="Raco-like_middle"/>
</dbReference>
<dbReference type="EMBL" id="CAEZYF010000004">
    <property type="protein sequence ID" value="CAB4715636.1"/>
    <property type="molecule type" value="Genomic_DNA"/>
</dbReference>
<organism evidence="4">
    <name type="scientific">freshwater metagenome</name>
    <dbReference type="NCBI Taxonomy" id="449393"/>
    <lineage>
        <taxon>unclassified sequences</taxon>
        <taxon>metagenomes</taxon>
        <taxon>ecological metagenomes</taxon>
    </lineage>
</organism>
<evidence type="ECO:0000313" key="5">
    <source>
        <dbReference type="EMBL" id="CAB4825244.1"/>
    </source>
</evidence>
<feature type="region of interest" description="Disordered" evidence="1">
    <location>
        <begin position="638"/>
        <end position="659"/>
    </location>
</feature>
<dbReference type="Pfam" id="PF17651">
    <property type="entry name" value="Raco_middle"/>
    <property type="match status" value="1"/>
</dbReference>
<evidence type="ECO:0000256" key="1">
    <source>
        <dbReference type="SAM" id="MobiDB-lite"/>
    </source>
</evidence>
<sequence>MPRIVFTPSGLDGVVPEGTTVLQAARELGVDLDSVCGGRGICGRCQVVASPGQHQKWAIDSADTALSPWTATETTYDTRKPMKPERRLGCCALVLDDVVLDVPPESQVHRPVVRKSLDLTDVVLDPAVHLFYLELPPSLLGDAASMTELVIAELQREHGVTVTHLDLTALQEVHHAFGGQERSATVAVRGDTVVAAWRGYTERVCGVAVDIGSTTIAGHLCDLSTGEILSSAGRMNPQIRYGEDLMSRVSYVMMNPGGDRNLTVAVRESLNELIGELCTDAGVATGEVLEIVLVGNPIMHHIVAGIDPTPLGQAPFTLATAEAITVRAAEFELHCAHALVYLAPCIAGHVGADTAAVILSEQPHHSPTMQLLVDVGTNAEIVVGDMHRQFACSSPTGPAFEGAQLSSGQRATAGAIERIRIDRDTFEARFKVIGCDLWSDDPGFAEGTAGLDISGICGSGIIEVVAEMYLAGVIDSEGVVQGSLTDRTNRVVPDGRTFTYVVTDGITITQNDVRAIQLAKAALRAGIELLYQHAGVTEVHDIRLAGAFGSHIDPVYALVLGLVPDCPVERVRSVGNAAGAGAVRALLSCALRAEMEAAVRSVVKVETATEPDFQAQFVAAMSFPHALAPSTHLSAVITLPDRTAGGDRAGRRRRTREPS</sequence>
<proteinExistence type="predicted"/>
<dbReference type="InterPro" id="IPR001041">
    <property type="entry name" value="2Fe-2S_ferredoxin-type"/>
</dbReference>
<protein>
    <submittedName>
        <fullName evidence="4">Unannotated protein</fullName>
    </submittedName>
</protein>
<evidence type="ECO:0000313" key="7">
    <source>
        <dbReference type="EMBL" id="CAB4978141.1"/>
    </source>
</evidence>
<dbReference type="PROSITE" id="PS51085">
    <property type="entry name" value="2FE2S_FER_2"/>
    <property type="match status" value="1"/>
</dbReference>
<dbReference type="Pfam" id="PF14574">
    <property type="entry name" value="RACo_C_ter"/>
    <property type="match status" value="1"/>
</dbReference>
<dbReference type="EMBL" id="CAESGF010000001">
    <property type="protein sequence ID" value="CAB4362264.1"/>
    <property type="molecule type" value="Genomic_DNA"/>
</dbReference>
<dbReference type="InterPro" id="IPR027980">
    <property type="entry name" value="RACo_C"/>
</dbReference>
<dbReference type="EMBL" id="CAFBMT010000002">
    <property type="protein sequence ID" value="CAB4916004.1"/>
    <property type="molecule type" value="Genomic_DNA"/>
</dbReference>
<dbReference type="Gene3D" id="3.10.20.30">
    <property type="match status" value="1"/>
</dbReference>
<dbReference type="AlphaFoldDB" id="A0A6J6QY16"/>
<feature type="domain" description="2Fe-2S ferredoxin-type" evidence="2">
    <location>
        <begin position="2"/>
        <end position="106"/>
    </location>
</feature>
<dbReference type="EMBL" id="CAFBOL010000010">
    <property type="protein sequence ID" value="CAB4978141.1"/>
    <property type="molecule type" value="Genomic_DNA"/>
</dbReference>
<dbReference type="InterPro" id="IPR042259">
    <property type="entry name" value="Raco-like_middle_sf"/>
</dbReference>
<dbReference type="Gene3D" id="3.30.420.480">
    <property type="entry name" value="Domain of unknown function (DUF4445)"/>
    <property type="match status" value="1"/>
</dbReference>
<evidence type="ECO:0000313" key="4">
    <source>
        <dbReference type="EMBL" id="CAB4715636.1"/>
    </source>
</evidence>
<dbReference type="Pfam" id="PF17650">
    <property type="entry name" value="RACo_linker"/>
    <property type="match status" value="1"/>
</dbReference>
<dbReference type="Pfam" id="PF00111">
    <property type="entry name" value="Fer2"/>
    <property type="match status" value="1"/>
</dbReference>
<gene>
    <name evidence="4" type="ORF">UFOPK2656_00956</name>
    <name evidence="5" type="ORF">UFOPK3099_01636</name>
    <name evidence="6" type="ORF">UFOPK3651_00539</name>
    <name evidence="7" type="ORF">UFOPK3931_00630</name>
    <name evidence="3" type="ORF">UFOPK4189_00036</name>
</gene>
<dbReference type="InterPro" id="IPR052911">
    <property type="entry name" value="Corrinoid_activation_enz"/>
</dbReference>